<dbReference type="Proteomes" id="UP001630127">
    <property type="component" value="Unassembled WGS sequence"/>
</dbReference>
<dbReference type="EMBL" id="JBJUIK010000010">
    <property type="protein sequence ID" value="KAL3516192.1"/>
    <property type="molecule type" value="Genomic_DNA"/>
</dbReference>
<accession>A0ABD2Z9P4</accession>
<proteinExistence type="predicted"/>
<comment type="caution">
    <text evidence="2">The sequence shown here is derived from an EMBL/GenBank/DDBJ whole genome shotgun (WGS) entry which is preliminary data.</text>
</comment>
<evidence type="ECO:0000256" key="1">
    <source>
        <dbReference type="SAM" id="MobiDB-lite"/>
    </source>
</evidence>
<keyword evidence="3" id="KW-1185">Reference proteome</keyword>
<feature type="region of interest" description="Disordered" evidence="1">
    <location>
        <begin position="202"/>
        <end position="221"/>
    </location>
</feature>
<organism evidence="2 3">
    <name type="scientific">Cinchona calisaya</name>
    <dbReference type="NCBI Taxonomy" id="153742"/>
    <lineage>
        <taxon>Eukaryota</taxon>
        <taxon>Viridiplantae</taxon>
        <taxon>Streptophyta</taxon>
        <taxon>Embryophyta</taxon>
        <taxon>Tracheophyta</taxon>
        <taxon>Spermatophyta</taxon>
        <taxon>Magnoliopsida</taxon>
        <taxon>eudicotyledons</taxon>
        <taxon>Gunneridae</taxon>
        <taxon>Pentapetalae</taxon>
        <taxon>asterids</taxon>
        <taxon>lamiids</taxon>
        <taxon>Gentianales</taxon>
        <taxon>Rubiaceae</taxon>
        <taxon>Cinchonoideae</taxon>
        <taxon>Cinchoneae</taxon>
        <taxon>Cinchona</taxon>
    </lineage>
</organism>
<evidence type="ECO:0000313" key="3">
    <source>
        <dbReference type="Proteomes" id="UP001630127"/>
    </source>
</evidence>
<protein>
    <submittedName>
        <fullName evidence="2">Uncharacterized protein</fullName>
    </submittedName>
</protein>
<name>A0ABD2Z9P4_9GENT</name>
<evidence type="ECO:0000313" key="2">
    <source>
        <dbReference type="EMBL" id="KAL3516192.1"/>
    </source>
</evidence>
<sequence>MHNLEVISIVGDASIVIKENPGEEVQKSLFELTNLNKDKLCTSNVYNNKSTYANGGNPLAAQRSKDAFQESTSSSSAARKDGVAVATIINTTMKIDLTTDNQACLTTARCDATTTCTSMSTSSAINPSHFVAVQICAATIKIKNAAVIANSTAGPQPSIEAHKISALVVNENPTLGMDGIHNSTAHDVSKNTSNLAIQGLHDMNEDDENPHLPMPPHSLVGPRAFMPFSSD</sequence>
<reference evidence="2 3" key="1">
    <citation type="submission" date="2024-11" db="EMBL/GenBank/DDBJ databases">
        <title>A near-complete genome assembly of Cinchona calisaya.</title>
        <authorList>
            <person name="Lian D.C."/>
            <person name="Zhao X.W."/>
            <person name="Wei L."/>
        </authorList>
    </citation>
    <scope>NUCLEOTIDE SEQUENCE [LARGE SCALE GENOMIC DNA]</scope>
    <source>
        <tissue evidence="2">Nenye</tissue>
    </source>
</reference>
<dbReference type="AlphaFoldDB" id="A0ABD2Z9P4"/>
<gene>
    <name evidence="2" type="ORF">ACH5RR_023094</name>
</gene>